<gene>
    <name evidence="2" type="ORF">PCOR1329_LOCUS9594</name>
</gene>
<protein>
    <submittedName>
        <fullName evidence="2">Uncharacterized protein</fullName>
    </submittedName>
</protein>
<dbReference type="Proteomes" id="UP001189429">
    <property type="component" value="Unassembled WGS sequence"/>
</dbReference>
<evidence type="ECO:0000313" key="3">
    <source>
        <dbReference type="Proteomes" id="UP001189429"/>
    </source>
</evidence>
<proteinExistence type="predicted"/>
<feature type="compositionally biased region" description="Pro residues" evidence="1">
    <location>
        <begin position="32"/>
        <end position="53"/>
    </location>
</feature>
<organism evidence="2 3">
    <name type="scientific">Prorocentrum cordatum</name>
    <dbReference type="NCBI Taxonomy" id="2364126"/>
    <lineage>
        <taxon>Eukaryota</taxon>
        <taxon>Sar</taxon>
        <taxon>Alveolata</taxon>
        <taxon>Dinophyceae</taxon>
        <taxon>Prorocentrales</taxon>
        <taxon>Prorocentraceae</taxon>
        <taxon>Prorocentrum</taxon>
    </lineage>
</organism>
<sequence>MRCVTNDGYVGWVDEGTVLLVAEPTKLMGGGPRPPQRPPLPPPLARPPAWPPPKELDKDALVATIKAYCTKGKEQKERWRKHCRAQNYLQDDPSMKPVEFLRVFWDIAKEHGARGPAPGPPPFAAPPPPTASHGAPERPPRPSGAAPVQWRSTPGLRP</sequence>
<name>A0ABN9Q7W1_9DINO</name>
<feature type="non-terminal residue" evidence="2">
    <location>
        <position position="158"/>
    </location>
</feature>
<comment type="caution">
    <text evidence="2">The sequence shown here is derived from an EMBL/GenBank/DDBJ whole genome shotgun (WGS) entry which is preliminary data.</text>
</comment>
<evidence type="ECO:0000256" key="1">
    <source>
        <dbReference type="SAM" id="MobiDB-lite"/>
    </source>
</evidence>
<feature type="compositionally biased region" description="Pro residues" evidence="1">
    <location>
        <begin position="117"/>
        <end position="130"/>
    </location>
</feature>
<accession>A0ABN9Q7W1</accession>
<dbReference type="EMBL" id="CAUYUJ010002680">
    <property type="protein sequence ID" value="CAK0801883.1"/>
    <property type="molecule type" value="Genomic_DNA"/>
</dbReference>
<keyword evidence="3" id="KW-1185">Reference proteome</keyword>
<feature type="region of interest" description="Disordered" evidence="1">
    <location>
        <begin position="111"/>
        <end position="158"/>
    </location>
</feature>
<evidence type="ECO:0000313" key="2">
    <source>
        <dbReference type="EMBL" id="CAK0801883.1"/>
    </source>
</evidence>
<reference evidence="2" key="1">
    <citation type="submission" date="2023-10" db="EMBL/GenBank/DDBJ databases">
        <authorList>
            <person name="Chen Y."/>
            <person name="Shah S."/>
            <person name="Dougan E. K."/>
            <person name="Thang M."/>
            <person name="Chan C."/>
        </authorList>
    </citation>
    <scope>NUCLEOTIDE SEQUENCE [LARGE SCALE GENOMIC DNA]</scope>
</reference>
<feature type="region of interest" description="Disordered" evidence="1">
    <location>
        <begin position="26"/>
        <end position="55"/>
    </location>
</feature>